<dbReference type="AlphaFoldDB" id="A0A508TZ47"/>
<organism evidence="1 2">
    <name type="scientific">Bradyrhizobium ivorense</name>
    <dbReference type="NCBI Taxonomy" id="2511166"/>
    <lineage>
        <taxon>Bacteria</taxon>
        <taxon>Pseudomonadati</taxon>
        <taxon>Pseudomonadota</taxon>
        <taxon>Alphaproteobacteria</taxon>
        <taxon>Hyphomicrobiales</taxon>
        <taxon>Nitrobacteraceae</taxon>
        <taxon>Bradyrhizobium</taxon>
    </lineage>
</organism>
<protein>
    <submittedName>
        <fullName evidence="1">Uncharacterized protein</fullName>
    </submittedName>
</protein>
<sequence length="50" mass="5881">MKPQRRDEGRRVTAELITFYALRAHALRAAAYRNAVRALWRAVVRMVRGR</sequence>
<dbReference type="InterPro" id="IPR058227">
    <property type="entry name" value="RSP_7527-like"/>
</dbReference>
<dbReference type="NCBIfam" id="NF046098">
    <property type="entry name" value="RSP_7527_fam"/>
    <property type="match status" value="1"/>
</dbReference>
<evidence type="ECO:0000313" key="1">
    <source>
        <dbReference type="EMBL" id="VIO79633.1"/>
    </source>
</evidence>
<keyword evidence="2" id="KW-1185">Reference proteome</keyword>
<accession>A0A508TZ47</accession>
<reference evidence="1" key="1">
    <citation type="submission" date="2019-02" db="EMBL/GenBank/DDBJ databases">
        <authorList>
            <person name="Pothier F.J."/>
        </authorList>
    </citation>
    <scope>NUCLEOTIDE SEQUENCE</scope>
    <source>
        <strain evidence="1">CI-1B</strain>
    </source>
</reference>
<dbReference type="Proteomes" id="UP000328092">
    <property type="component" value="Unassembled WGS sequence"/>
</dbReference>
<evidence type="ECO:0000313" key="2">
    <source>
        <dbReference type="Proteomes" id="UP000328092"/>
    </source>
</evidence>
<proteinExistence type="predicted"/>
<comment type="caution">
    <text evidence="1">The sequence shown here is derived from an EMBL/GenBank/DDBJ whole genome shotgun (WGS) entry which is preliminary data.</text>
</comment>
<gene>
    <name evidence="1" type="ORF">CI1B_79670</name>
</gene>
<dbReference type="RefSeq" id="WP_172628380.1">
    <property type="nucleotide sequence ID" value="NZ_CAADFC020000033.1"/>
</dbReference>
<name>A0A508TZ47_9BRAD</name>
<dbReference type="EMBL" id="CAADFC020000033">
    <property type="protein sequence ID" value="VIO79633.1"/>
    <property type="molecule type" value="Genomic_DNA"/>
</dbReference>